<keyword evidence="4" id="KW-0281">Fimbrium</keyword>
<dbReference type="GO" id="GO:0009289">
    <property type="term" value="C:pilus"/>
    <property type="evidence" value="ECO:0007669"/>
    <property type="project" value="UniProtKB-SubCell"/>
</dbReference>
<gene>
    <name evidence="6" type="primary">hifA_1</name>
    <name evidence="6" type="ORF">BV056_00026</name>
</gene>
<dbReference type="InterPro" id="IPR050263">
    <property type="entry name" value="Bact_Fimbrial_Adh_Pro"/>
</dbReference>
<evidence type="ECO:0000256" key="3">
    <source>
        <dbReference type="ARBA" id="ARBA00022729"/>
    </source>
</evidence>
<feature type="chain" id="PRO_5044243688" evidence="5">
    <location>
        <begin position="23"/>
        <end position="204"/>
    </location>
</feature>
<dbReference type="GO" id="GO:0043709">
    <property type="term" value="P:cell adhesion involved in single-species biofilm formation"/>
    <property type="evidence" value="ECO:0007669"/>
    <property type="project" value="TreeGrafter"/>
</dbReference>
<feature type="signal peptide" evidence="5">
    <location>
        <begin position="1"/>
        <end position="22"/>
    </location>
</feature>
<dbReference type="Pfam" id="PF16970">
    <property type="entry name" value="FimA"/>
    <property type="match status" value="1"/>
</dbReference>
<evidence type="ECO:0000313" key="6">
    <source>
        <dbReference type="EMBL" id="PRJ24826.1"/>
    </source>
</evidence>
<sequence length="204" mass="21441">MKKLTLAAGLLFSLGGISSAFGAADGTITFNGRVVDQTCTVSNNTSGNNIDVKLPTVNKTQLAADGAVAGLTRFNIELTGCKQAAIGGTDGVRAYFLPNSQYVDPTTHNLKNIAPTTGGTTKAENVQIQLTHADTSKVIAVGENVDVQGHEKDPYKPWFDFVNDTGSTTTAKAKLTYYAQYVAVGGAAGEGVVQSKVEYNIIYK</sequence>
<dbReference type="EMBL" id="NEBD01000025">
    <property type="protein sequence ID" value="PRJ24826.1"/>
    <property type="molecule type" value="Genomic_DNA"/>
</dbReference>
<keyword evidence="3 5" id="KW-0732">Signal</keyword>
<dbReference type="AlphaFoldDB" id="A0AB37B779"/>
<dbReference type="InterPro" id="IPR036937">
    <property type="entry name" value="Adhesion_dom_fimbrial_sf"/>
</dbReference>
<accession>A0AB37B779</accession>
<dbReference type="RefSeq" id="WP_105888334.1">
    <property type="nucleotide sequence ID" value="NZ_CP135820.1"/>
</dbReference>
<evidence type="ECO:0000256" key="4">
    <source>
        <dbReference type="ARBA" id="ARBA00023263"/>
    </source>
</evidence>
<name>A0AB37B779_HAEIF</name>
<dbReference type="InterPro" id="IPR039458">
    <property type="entry name" value="FimA-like"/>
</dbReference>
<evidence type="ECO:0000256" key="1">
    <source>
        <dbReference type="ARBA" id="ARBA00004561"/>
    </source>
</evidence>
<protein>
    <submittedName>
        <fullName evidence="6">Major fimbrial subunit</fullName>
    </submittedName>
</protein>
<evidence type="ECO:0000256" key="2">
    <source>
        <dbReference type="ARBA" id="ARBA00006671"/>
    </source>
</evidence>
<organism evidence="6">
    <name type="scientific">Haemophilus influenzae</name>
    <dbReference type="NCBI Taxonomy" id="727"/>
    <lineage>
        <taxon>Bacteria</taxon>
        <taxon>Pseudomonadati</taxon>
        <taxon>Pseudomonadota</taxon>
        <taxon>Gammaproteobacteria</taxon>
        <taxon>Pasteurellales</taxon>
        <taxon>Pasteurellaceae</taxon>
        <taxon>Haemophilus</taxon>
    </lineage>
</organism>
<comment type="similarity">
    <text evidence="2">Belongs to the fimbrial protein family.</text>
</comment>
<comment type="caution">
    <text evidence="6">The sequence shown here is derived from an EMBL/GenBank/DDBJ whole genome shotgun (WGS) entry which is preliminary data.</text>
</comment>
<comment type="subcellular location">
    <subcellularLocation>
        <location evidence="1">Fimbrium</location>
    </subcellularLocation>
</comment>
<dbReference type="PANTHER" id="PTHR33420">
    <property type="entry name" value="FIMBRIAL SUBUNIT ELFA-RELATED"/>
    <property type="match status" value="1"/>
</dbReference>
<evidence type="ECO:0000256" key="5">
    <source>
        <dbReference type="SAM" id="SignalP"/>
    </source>
</evidence>
<reference evidence="6" key="1">
    <citation type="submission" date="2017-04" db="EMBL/GenBank/DDBJ databases">
        <title>Haemophilus influenzae in COPD genome sequencing project.</title>
        <authorList>
            <person name="Murphy T.F."/>
            <person name="Kong Y."/>
            <person name="Nadendla S."/>
            <person name="Tettelin H."/>
            <person name="Pettigrew M."/>
        </authorList>
    </citation>
    <scope>NUCLEOTIDE SEQUENCE [LARGE SCALE GENOMIC DNA]</scope>
    <source>
        <strain evidence="6">39P1H1</strain>
    </source>
</reference>
<dbReference type="Gene3D" id="2.60.40.1090">
    <property type="entry name" value="Fimbrial-type adhesion domain"/>
    <property type="match status" value="1"/>
</dbReference>
<dbReference type="PANTHER" id="PTHR33420:SF3">
    <property type="entry name" value="FIMBRIAL SUBUNIT ELFA"/>
    <property type="match status" value="1"/>
</dbReference>
<dbReference type="InterPro" id="IPR008966">
    <property type="entry name" value="Adhesion_dom_sf"/>
</dbReference>
<dbReference type="SUPFAM" id="SSF49401">
    <property type="entry name" value="Bacterial adhesins"/>
    <property type="match status" value="1"/>
</dbReference>
<proteinExistence type="inferred from homology"/>